<dbReference type="AlphaFoldDB" id="A0A1H5MSG8"/>
<feature type="region of interest" description="Disordered" evidence="1">
    <location>
        <begin position="28"/>
        <end position="61"/>
    </location>
</feature>
<proteinExistence type="predicted"/>
<sequence>MKGSAILAIVTGAAFLLGGCTGGTPYGAPPATSSQAPAPSTTTSGGSSSPGPTSSPPEPTVLPTNASVITYYIAVGDGGTAGPLVGCGDSAVAVTSQSVSFTDPVEAALRTLLASHTEELGQSGLRNALWQSTLAVTSIDRNGSAITAHLDGTLAVAGECDNPRIEQQLLLTAQEAAAGPVSITINGKTLSEALSLK</sequence>
<evidence type="ECO:0000313" key="4">
    <source>
        <dbReference type="Proteomes" id="UP000182725"/>
    </source>
</evidence>
<feature type="compositionally biased region" description="Low complexity" evidence="1">
    <location>
        <begin position="29"/>
        <end position="52"/>
    </location>
</feature>
<organism evidence="3 4">
    <name type="scientific">Arthrobacter alpinus</name>
    <dbReference type="NCBI Taxonomy" id="656366"/>
    <lineage>
        <taxon>Bacteria</taxon>
        <taxon>Bacillati</taxon>
        <taxon>Actinomycetota</taxon>
        <taxon>Actinomycetes</taxon>
        <taxon>Micrococcales</taxon>
        <taxon>Micrococcaceae</taxon>
        <taxon>Arthrobacter</taxon>
    </lineage>
</organism>
<dbReference type="Pfam" id="PF10646">
    <property type="entry name" value="Germane"/>
    <property type="match status" value="1"/>
</dbReference>
<evidence type="ECO:0000259" key="2">
    <source>
        <dbReference type="SMART" id="SM00909"/>
    </source>
</evidence>
<evidence type="ECO:0000313" key="3">
    <source>
        <dbReference type="EMBL" id="SEE92282.1"/>
    </source>
</evidence>
<gene>
    <name evidence="3" type="ORF">SAMN04489740_3115</name>
</gene>
<dbReference type="EMBL" id="FNTV01000001">
    <property type="protein sequence ID" value="SEE92282.1"/>
    <property type="molecule type" value="Genomic_DNA"/>
</dbReference>
<protein>
    <submittedName>
        <fullName evidence="3">Sporulation and spore germination</fullName>
    </submittedName>
</protein>
<name>A0A1H5MSG8_9MICC</name>
<dbReference type="RefSeq" id="WP_083360812.1">
    <property type="nucleotide sequence ID" value="NZ_FNTV01000001.1"/>
</dbReference>
<dbReference type="InterPro" id="IPR019606">
    <property type="entry name" value="GerMN"/>
</dbReference>
<dbReference type="SMART" id="SM00909">
    <property type="entry name" value="Germane"/>
    <property type="match status" value="1"/>
</dbReference>
<dbReference type="Proteomes" id="UP000182725">
    <property type="component" value="Unassembled WGS sequence"/>
</dbReference>
<dbReference type="PROSITE" id="PS51257">
    <property type="entry name" value="PROKAR_LIPOPROTEIN"/>
    <property type="match status" value="1"/>
</dbReference>
<evidence type="ECO:0000256" key="1">
    <source>
        <dbReference type="SAM" id="MobiDB-lite"/>
    </source>
</evidence>
<accession>A0A1H5MSG8</accession>
<feature type="domain" description="GerMN" evidence="2">
    <location>
        <begin position="105"/>
        <end position="194"/>
    </location>
</feature>
<reference evidence="3 4" key="1">
    <citation type="submission" date="2016-10" db="EMBL/GenBank/DDBJ databases">
        <authorList>
            <person name="de Groot N.N."/>
        </authorList>
    </citation>
    <scope>NUCLEOTIDE SEQUENCE [LARGE SCALE GENOMIC DNA]</scope>
    <source>
        <strain evidence="3 4">DSM 22274</strain>
    </source>
</reference>